<evidence type="ECO:0000313" key="1">
    <source>
        <dbReference type="EMBL" id="MBC5770685.1"/>
    </source>
</evidence>
<dbReference type="AlphaFoldDB" id="A0A923MHB4"/>
<dbReference type="Proteomes" id="UP000620327">
    <property type="component" value="Unassembled WGS sequence"/>
</dbReference>
<dbReference type="RefSeq" id="WP_187014933.1">
    <property type="nucleotide sequence ID" value="NZ_JACOQI010000009.1"/>
</dbReference>
<accession>A0A923MHB4</accession>
<dbReference type="EMBL" id="JACOQI010000009">
    <property type="protein sequence ID" value="MBC5770685.1"/>
    <property type="molecule type" value="Genomic_DNA"/>
</dbReference>
<proteinExistence type="predicted"/>
<protein>
    <submittedName>
        <fullName evidence="1">Uncharacterized protein</fullName>
    </submittedName>
</protein>
<gene>
    <name evidence="1" type="ORF">H8Z83_10180</name>
</gene>
<evidence type="ECO:0000313" key="2">
    <source>
        <dbReference type="Proteomes" id="UP000620327"/>
    </source>
</evidence>
<comment type="caution">
    <text evidence="1">The sequence shown here is derived from an EMBL/GenBank/DDBJ whole genome shotgun (WGS) entry which is preliminary data.</text>
</comment>
<name>A0A923MHB4_9FIRM</name>
<organism evidence="1 2">
    <name type="scientific">Dysosmobacter segnis</name>
    <dbReference type="NCBI Taxonomy" id="2763042"/>
    <lineage>
        <taxon>Bacteria</taxon>
        <taxon>Bacillati</taxon>
        <taxon>Bacillota</taxon>
        <taxon>Clostridia</taxon>
        <taxon>Eubacteriales</taxon>
        <taxon>Oscillospiraceae</taxon>
        <taxon>Dysosmobacter</taxon>
    </lineage>
</organism>
<sequence length="86" mass="9755">MLYTTEEAAVICGFLNAHLAQAGVEASVRKRNAAFQCGVAMGTLQPDDYRWAENVLCFLKPCWWQLHEDHRALENVLLKTHLLAQK</sequence>
<keyword evidence="2" id="KW-1185">Reference proteome</keyword>
<reference evidence="1" key="1">
    <citation type="submission" date="2020-08" db="EMBL/GenBank/DDBJ databases">
        <title>Genome public.</title>
        <authorList>
            <person name="Liu C."/>
            <person name="Sun Q."/>
        </authorList>
    </citation>
    <scope>NUCLEOTIDE SEQUENCE</scope>
    <source>
        <strain evidence="1">BX15</strain>
    </source>
</reference>